<dbReference type="Proteomes" id="UP000683000">
    <property type="component" value="Unassembled WGS sequence"/>
</dbReference>
<gene>
    <name evidence="1" type="ORF">JVT61DRAFT_1956</name>
</gene>
<dbReference type="EMBL" id="JAGFBS010000117">
    <property type="protein sequence ID" value="KAG6369031.1"/>
    <property type="molecule type" value="Genomic_DNA"/>
</dbReference>
<dbReference type="OrthoDB" id="2655308at2759"/>
<evidence type="ECO:0000313" key="2">
    <source>
        <dbReference type="Proteomes" id="UP000683000"/>
    </source>
</evidence>
<comment type="caution">
    <text evidence="1">The sequence shown here is derived from an EMBL/GenBank/DDBJ whole genome shotgun (WGS) entry which is preliminary data.</text>
</comment>
<name>A0A8I3A1X0_9AGAM</name>
<proteinExistence type="predicted"/>
<accession>A0A8I3A1X0</accession>
<organism evidence="1 2">
    <name type="scientific">Boletus reticuloceps</name>
    <dbReference type="NCBI Taxonomy" id="495285"/>
    <lineage>
        <taxon>Eukaryota</taxon>
        <taxon>Fungi</taxon>
        <taxon>Dikarya</taxon>
        <taxon>Basidiomycota</taxon>
        <taxon>Agaricomycotina</taxon>
        <taxon>Agaricomycetes</taxon>
        <taxon>Agaricomycetidae</taxon>
        <taxon>Boletales</taxon>
        <taxon>Boletineae</taxon>
        <taxon>Boletaceae</taxon>
        <taxon>Boletoideae</taxon>
        <taxon>Boletus</taxon>
    </lineage>
</organism>
<sequence length="107" mass="12473">MQPDTQVEAVHLEDHLMLNFSTKPSCVVRGKYRNVPIWVTRGWTLQEMLASKCLRFYSKRWTLLEDAVDRDTDEGEDKISVSFVQVQSADRRSSRQPQLVSCIREND</sequence>
<keyword evidence="2" id="KW-1185">Reference proteome</keyword>
<reference evidence="1" key="1">
    <citation type="submission" date="2021-03" db="EMBL/GenBank/DDBJ databases">
        <title>Evolutionary innovations through gain and loss of genes in the ectomycorrhizal Boletales.</title>
        <authorList>
            <person name="Wu G."/>
            <person name="Miyauchi S."/>
            <person name="Morin E."/>
            <person name="Yang Z.-L."/>
            <person name="Xu J."/>
            <person name="Martin F.M."/>
        </authorList>
    </citation>
    <scope>NUCLEOTIDE SEQUENCE</scope>
    <source>
        <strain evidence="1">BR01</strain>
    </source>
</reference>
<dbReference type="AlphaFoldDB" id="A0A8I3A1X0"/>
<protein>
    <submittedName>
        <fullName evidence="1">Uncharacterized protein</fullName>
    </submittedName>
</protein>
<evidence type="ECO:0000313" key="1">
    <source>
        <dbReference type="EMBL" id="KAG6369031.1"/>
    </source>
</evidence>